<dbReference type="InterPro" id="IPR035684">
    <property type="entry name" value="ArgRS_core"/>
</dbReference>
<evidence type="ECO:0000256" key="9">
    <source>
        <dbReference type="SAM" id="Coils"/>
    </source>
</evidence>
<keyword evidence="9" id="KW-0175">Coiled coil</keyword>
<feature type="transmembrane region" description="Helical" evidence="11">
    <location>
        <begin position="823"/>
        <end position="841"/>
    </location>
</feature>
<dbReference type="PATRIC" id="fig|1618444.3.peg.123"/>
<keyword evidence="5" id="KW-0067">ATP-binding</keyword>
<dbReference type="Gene3D" id="1.10.730.10">
    <property type="entry name" value="Isoleucyl-tRNA Synthetase, Domain 1"/>
    <property type="match status" value="1"/>
</dbReference>
<feature type="domain" description="DALR anticodon binding" evidence="12">
    <location>
        <begin position="532"/>
        <end position="632"/>
    </location>
</feature>
<feature type="transmembrane region" description="Helical" evidence="11">
    <location>
        <begin position="991"/>
        <end position="1011"/>
    </location>
</feature>
<evidence type="ECO:0000259" key="12">
    <source>
        <dbReference type="SMART" id="SM00836"/>
    </source>
</evidence>
<evidence type="ECO:0000256" key="2">
    <source>
        <dbReference type="ARBA" id="ARBA00012837"/>
    </source>
</evidence>
<dbReference type="SUPFAM" id="SSF47323">
    <property type="entry name" value="Anticodon-binding domain of a subclass of class I aminoacyl-tRNA synthetases"/>
    <property type="match status" value="1"/>
</dbReference>
<reference evidence="14 15" key="1">
    <citation type="journal article" date="2015" name="Nature">
        <title>rRNA introns, odd ribosomes, and small enigmatic genomes across a large radiation of phyla.</title>
        <authorList>
            <person name="Brown C.T."/>
            <person name="Hug L.A."/>
            <person name="Thomas B.C."/>
            <person name="Sharon I."/>
            <person name="Castelle C.J."/>
            <person name="Singh A."/>
            <person name="Wilkins M.J."/>
            <person name="Williams K.H."/>
            <person name="Banfield J.F."/>
        </authorList>
    </citation>
    <scope>NUCLEOTIDE SEQUENCE [LARGE SCALE GENOMIC DNA]</scope>
</reference>
<feature type="transmembrane region" description="Helical" evidence="11">
    <location>
        <begin position="861"/>
        <end position="881"/>
    </location>
</feature>
<feature type="transmembrane region" description="Helical" evidence="11">
    <location>
        <begin position="923"/>
        <end position="942"/>
    </location>
</feature>
<keyword evidence="3 14" id="KW-0436">Ligase</keyword>
<feature type="transmembrane region" description="Helical" evidence="11">
    <location>
        <begin position="786"/>
        <end position="802"/>
    </location>
</feature>
<dbReference type="InterPro" id="IPR008909">
    <property type="entry name" value="DALR_anticod-bd"/>
</dbReference>
<evidence type="ECO:0000256" key="6">
    <source>
        <dbReference type="ARBA" id="ARBA00022917"/>
    </source>
</evidence>
<evidence type="ECO:0000256" key="10">
    <source>
        <dbReference type="SAM" id="MobiDB-lite"/>
    </source>
</evidence>
<feature type="domain" description="Arginyl tRNA synthetase N-terminal" evidence="13">
    <location>
        <begin position="3"/>
        <end position="89"/>
    </location>
</feature>
<comment type="catalytic activity">
    <reaction evidence="8">
        <text>tRNA(Arg) + L-arginine + ATP = L-arginyl-tRNA(Arg) + AMP + diphosphate</text>
        <dbReference type="Rhea" id="RHEA:20301"/>
        <dbReference type="Rhea" id="RHEA-COMP:9658"/>
        <dbReference type="Rhea" id="RHEA-COMP:9673"/>
        <dbReference type="ChEBI" id="CHEBI:30616"/>
        <dbReference type="ChEBI" id="CHEBI:32682"/>
        <dbReference type="ChEBI" id="CHEBI:33019"/>
        <dbReference type="ChEBI" id="CHEBI:78442"/>
        <dbReference type="ChEBI" id="CHEBI:78513"/>
        <dbReference type="ChEBI" id="CHEBI:456215"/>
        <dbReference type="EC" id="6.1.1.19"/>
    </reaction>
</comment>
<dbReference type="SMART" id="SM00836">
    <property type="entry name" value="DALR_1"/>
    <property type="match status" value="1"/>
</dbReference>
<evidence type="ECO:0000256" key="4">
    <source>
        <dbReference type="ARBA" id="ARBA00022741"/>
    </source>
</evidence>
<dbReference type="SUPFAM" id="SSF52374">
    <property type="entry name" value="Nucleotidylyl transferase"/>
    <property type="match status" value="1"/>
</dbReference>
<feature type="transmembrane region" description="Helical" evidence="11">
    <location>
        <begin position="1023"/>
        <end position="1042"/>
    </location>
</feature>
<dbReference type="InterPro" id="IPR036695">
    <property type="entry name" value="Arg-tRNA-synth_N_sf"/>
</dbReference>
<feature type="region of interest" description="Disordered" evidence="10">
    <location>
        <begin position="121"/>
        <end position="148"/>
    </location>
</feature>
<dbReference type="InterPro" id="IPR009080">
    <property type="entry name" value="tRNAsynth_Ia_anticodon-bd"/>
</dbReference>
<sequence length="1345" mass="153072">MKQEIKKILTEALADMGVVDLDPVVEISDMPGHGDYTTNVAMHLTKILRKSPMAIAEEIVEQLEKDNRTKKGEIERIEAVKPGFINFFLSDEILITHPNLNNKIIRSRIKSGMTETLGMTEKKSGNENATDEAIRSKRDPSPLAGGLGMTKKKKRVMIEYTDPNPFKELHVGHLYSNAVGESLARLLTYTGNEVKRSDYFGDVGMHVAKSLWGLLKKMSDEKTSLSNLAELSLVDRIHYLGQAYAVGAAAYDDTTEKGKRVQEEMKDINYLIYVSAQEYMKKQFGWHPQVDYAKYITTSAYSLPEIAKLYQTGRGWSMEYFESVFKRLGTTFDYYYPESIAGEYGAQIVKKYVGSVFEKSEGAIVFRGEKYGLHTRVFINSLGLPTYEAKELGLAIAKHKDFKFDLCVNVTGNEIDEYFRVVLTALQKVEPELAAKIKHIGHGMVRLPEGKMSSRTGNVMTGEWLIEEVKNKIYQILNTSKLISQDLDKDDVAEKETIAAIKYSFLKVALPSDITFDLDKSVSFEGDSGPYLLYAYARCRSVMGKWTMDNGQWTMDNGKQKRENTEERNLSRILFFFPEIVEDAGEHFAPNTLCSYLFSLAQTFNLLYAKHEILGNTIFWELRQWNACDGYMKLFLRLLPILILTALVTGFFLPLFFPVPQIFISPDSTLSDILHFFYPTKFLLSESLKENKLPLWTDLVGTGFPLIAESQINALSFINLVLFKFFPLITAFNLQYVIIFLGLSIGMYVVAREFGWSKRTGLYCAIIYAFSGLHIVKIPHLNCLQALSYVPFIFWIILRMQKNKQSKLWLVLPILLSQQILQGHYQYVFMTYLFLGVYFYLSWWRNQKKDHPWLMKKILTIGLMSVGLSMAQLVPSLEYFLKSGGRVGLGDTAIGSFHVHHLLQFFYPYALGDNRVGTYPAPAYGLAFLETFSYIGLIPLLLSLASVWFLKKDIWIRNCWIIVALFFLFVFEKNSPMYVLFLVPPFSWFRVHSRFLAFITFILVLLSGYVFERIGRKCFDTFFVLFLFLVSIFDVISFASSYQPMLPVSRVETIPDSLKLYTHHSRMAAVPYNTFSWSGRMYTNGWKNPQDYLYLVNEGKPNYTILSKIPNLSIYAGYLPLKQMKMLSTALTTSERDEKEKTATLSAATITTLRLQNTGFLISPYTLSNPELTFVTRIQTKNSQLDPFNLYELSDVKPPYYLTDTYKTIRFVEQYDEEVQKPGALTSYDAFLTTGRTLVSSGNQGTFAVVSDAATQKIFSVSAPTDMFFVASVYLYPGWEAVLDNTKTPLVPANLSGMAVFISKGKHTLMLQFIPKSLYLGIGISIVTAVLYGVVIIRSVLKISS</sequence>
<proteinExistence type="inferred from homology"/>
<evidence type="ECO:0000313" key="14">
    <source>
        <dbReference type="EMBL" id="KKT47732.1"/>
    </source>
</evidence>
<comment type="similarity">
    <text evidence="1">Belongs to the class-I aminoacyl-tRNA synthetase family.</text>
</comment>
<accession>A0A0G1JUW0</accession>
<organism evidence="14 15">
    <name type="scientific">Candidatus Gottesmanbacteria bacterium GW2011_GWA2_44_17</name>
    <dbReference type="NCBI Taxonomy" id="1618444"/>
    <lineage>
        <taxon>Bacteria</taxon>
        <taxon>Candidatus Gottesmaniibacteriota</taxon>
    </lineage>
</organism>
<protein>
    <recommendedName>
        <fullName evidence="2">arginine--tRNA ligase</fullName>
        <ecNumber evidence="2">6.1.1.19</ecNumber>
    </recommendedName>
</protein>
<feature type="transmembrane region" description="Helical" evidence="11">
    <location>
        <begin position="634"/>
        <end position="657"/>
    </location>
</feature>
<dbReference type="InterPro" id="IPR001278">
    <property type="entry name" value="Arg-tRNA-ligase"/>
</dbReference>
<keyword evidence="11" id="KW-0812">Transmembrane</keyword>
<dbReference type="Gene3D" id="3.30.1360.70">
    <property type="entry name" value="Arginyl tRNA synthetase N-terminal domain"/>
    <property type="match status" value="1"/>
</dbReference>
<dbReference type="Pfam" id="PF00750">
    <property type="entry name" value="tRNA-synt_1d"/>
    <property type="match status" value="1"/>
</dbReference>
<evidence type="ECO:0000256" key="3">
    <source>
        <dbReference type="ARBA" id="ARBA00022598"/>
    </source>
</evidence>
<evidence type="ECO:0000313" key="15">
    <source>
        <dbReference type="Proteomes" id="UP000034063"/>
    </source>
</evidence>
<name>A0A0G1JUW0_9BACT</name>
<keyword evidence="4" id="KW-0547">Nucleotide-binding</keyword>
<comment type="caution">
    <text evidence="14">The sequence shown here is derived from an EMBL/GenBank/DDBJ whole genome shotgun (WGS) entry which is preliminary data.</text>
</comment>
<keyword evidence="11" id="KW-0472">Membrane</keyword>
<dbReference type="GO" id="GO:0005737">
    <property type="term" value="C:cytoplasm"/>
    <property type="evidence" value="ECO:0007669"/>
    <property type="project" value="InterPro"/>
</dbReference>
<keyword evidence="7" id="KW-0030">Aminoacyl-tRNA synthetase</keyword>
<dbReference type="EMBL" id="LCIB01000004">
    <property type="protein sequence ID" value="KKT47732.1"/>
    <property type="molecule type" value="Genomic_DNA"/>
</dbReference>
<dbReference type="Pfam" id="PF05746">
    <property type="entry name" value="DALR_1"/>
    <property type="match status" value="1"/>
</dbReference>
<dbReference type="PANTHER" id="PTHR11956">
    <property type="entry name" value="ARGINYL-TRNA SYNTHETASE"/>
    <property type="match status" value="1"/>
</dbReference>
<dbReference type="SUPFAM" id="SSF55190">
    <property type="entry name" value="Arginyl-tRNA synthetase (ArgRS), N-terminal 'additional' domain"/>
    <property type="match status" value="1"/>
</dbReference>
<evidence type="ECO:0000256" key="1">
    <source>
        <dbReference type="ARBA" id="ARBA00005594"/>
    </source>
</evidence>
<dbReference type="GO" id="GO:0005524">
    <property type="term" value="F:ATP binding"/>
    <property type="evidence" value="ECO:0007669"/>
    <property type="project" value="UniProtKB-KW"/>
</dbReference>
<dbReference type="InterPro" id="IPR005148">
    <property type="entry name" value="Arg-tRNA-synth_N"/>
</dbReference>
<feature type="transmembrane region" description="Helical" evidence="11">
    <location>
        <begin position="1318"/>
        <end position="1341"/>
    </location>
</feature>
<dbReference type="EC" id="6.1.1.19" evidence="2"/>
<dbReference type="SMART" id="SM01016">
    <property type="entry name" value="Arg_tRNA_synt_N"/>
    <property type="match status" value="1"/>
</dbReference>
<gene>
    <name evidence="14" type="ORF">UW37_C0004G0023</name>
</gene>
<evidence type="ECO:0000256" key="11">
    <source>
        <dbReference type="SAM" id="Phobius"/>
    </source>
</evidence>
<feature type="transmembrane region" description="Helical" evidence="11">
    <location>
        <begin position="762"/>
        <end position="780"/>
    </location>
</feature>
<keyword evidence="6" id="KW-0648">Protein biosynthesis</keyword>
<dbReference type="Gene3D" id="3.40.50.620">
    <property type="entry name" value="HUPs"/>
    <property type="match status" value="1"/>
</dbReference>
<dbReference type="GO" id="GO:0004814">
    <property type="term" value="F:arginine-tRNA ligase activity"/>
    <property type="evidence" value="ECO:0007669"/>
    <property type="project" value="UniProtKB-EC"/>
</dbReference>
<evidence type="ECO:0000259" key="13">
    <source>
        <dbReference type="SMART" id="SM01016"/>
    </source>
</evidence>
<feature type="transmembrane region" description="Helical" evidence="11">
    <location>
        <begin position="725"/>
        <end position="750"/>
    </location>
</feature>
<evidence type="ECO:0000256" key="5">
    <source>
        <dbReference type="ARBA" id="ARBA00022840"/>
    </source>
</evidence>
<evidence type="ECO:0000256" key="7">
    <source>
        <dbReference type="ARBA" id="ARBA00023146"/>
    </source>
</evidence>
<dbReference type="PRINTS" id="PR01038">
    <property type="entry name" value="TRNASYNTHARG"/>
</dbReference>
<dbReference type="Proteomes" id="UP000034063">
    <property type="component" value="Unassembled WGS sequence"/>
</dbReference>
<dbReference type="InterPro" id="IPR014729">
    <property type="entry name" value="Rossmann-like_a/b/a_fold"/>
</dbReference>
<keyword evidence="11" id="KW-1133">Transmembrane helix</keyword>
<dbReference type="GO" id="GO:0006420">
    <property type="term" value="P:arginyl-tRNA aminoacylation"/>
    <property type="evidence" value="ECO:0007669"/>
    <property type="project" value="InterPro"/>
</dbReference>
<evidence type="ECO:0000256" key="8">
    <source>
        <dbReference type="ARBA" id="ARBA00049339"/>
    </source>
</evidence>
<dbReference type="PANTHER" id="PTHR11956:SF5">
    <property type="entry name" value="ARGININE--TRNA LIGASE, CYTOPLASMIC"/>
    <property type="match status" value="1"/>
</dbReference>
<feature type="coiled-coil region" evidence="9">
    <location>
        <begin position="53"/>
        <end position="80"/>
    </location>
</feature>
<dbReference type="Pfam" id="PF03485">
    <property type="entry name" value="Arg_tRNA_synt_N"/>
    <property type="match status" value="1"/>
</dbReference>
<feature type="transmembrane region" description="Helical" evidence="11">
    <location>
        <begin position="954"/>
        <end position="971"/>
    </location>
</feature>